<dbReference type="InterPro" id="IPR003329">
    <property type="entry name" value="Cytidylyl_trans"/>
</dbReference>
<comment type="caution">
    <text evidence="1">The sequence shown here is derived from an EMBL/GenBank/DDBJ whole genome shotgun (WGS) entry which is preliminary data.</text>
</comment>
<dbReference type="AlphaFoldDB" id="J1Y8P6"/>
<dbReference type="Proteomes" id="UP000012043">
    <property type="component" value="Unassembled WGS sequence"/>
</dbReference>
<dbReference type="NCBIfam" id="TIGR03584">
    <property type="entry name" value="PseF"/>
    <property type="match status" value="1"/>
</dbReference>
<accession>J1Y8P6</accession>
<sequence>MLSYPIQAALASGVVDKVVVSTDDSEIADIAVRFGAEVPFIRDANLADDYTGTSAVIRDAILRLRQLNWQLDHCACLYATAPLLSSDVVKQSLNLLHDTAADYVFTSARFSFPIQRALLQTELGGVTPFDPLAIGKRSQDLPPTFHDAGQLYWAKADTWLDRNKKIFGERSRMYVLPDHLVQDIDTIEDWRRAEVLYQILLQESR</sequence>
<dbReference type="InterPro" id="IPR020039">
    <property type="entry name" value="PseF"/>
</dbReference>
<dbReference type="InterPro" id="IPR029044">
    <property type="entry name" value="Nucleotide-diphossugar_trans"/>
</dbReference>
<evidence type="ECO:0000313" key="2">
    <source>
        <dbReference type="Proteomes" id="UP000012043"/>
    </source>
</evidence>
<keyword evidence="1" id="KW-0808">Transferase</keyword>
<evidence type="ECO:0000313" key="1">
    <source>
        <dbReference type="EMBL" id="EJI84120.1"/>
    </source>
</evidence>
<dbReference type="PANTHER" id="PTHR21485">
    <property type="entry name" value="HAD SUPERFAMILY MEMBERS CMAS AND KDSC"/>
    <property type="match status" value="1"/>
</dbReference>
<dbReference type="PATRIC" id="fig|1197174.4.peg.2886"/>
<dbReference type="Gene3D" id="3.90.550.10">
    <property type="entry name" value="Spore Coat Polysaccharide Biosynthesis Protein SpsA, Chain A"/>
    <property type="match status" value="1"/>
</dbReference>
<gene>
    <name evidence="1" type="ORF">AEST_29540</name>
</gene>
<name>J1Y8P6_9ALTE</name>
<dbReference type="EMBL" id="ALAB01000039">
    <property type="protein sequence ID" value="EJI84120.1"/>
    <property type="molecule type" value="Genomic_DNA"/>
</dbReference>
<proteinExistence type="predicted"/>
<dbReference type="CDD" id="cd02513">
    <property type="entry name" value="CMP-NeuAc_Synthase"/>
    <property type="match status" value="1"/>
</dbReference>
<keyword evidence="2" id="KW-1185">Reference proteome</keyword>
<reference evidence="1 2" key="1">
    <citation type="journal article" date="2012" name="J. Bacteriol.">
        <title>Genome Sequence of Pectin-Degrading Alishewanella aestuarii Strain B11T, Isolated from Tidal Flat Sediment.</title>
        <authorList>
            <person name="Jung J."/>
            <person name="Choi S."/>
            <person name="Chun J."/>
            <person name="Park W."/>
        </authorList>
    </citation>
    <scope>NUCLEOTIDE SEQUENCE [LARGE SCALE GENOMIC DNA]</scope>
    <source>
        <strain evidence="1 2">B11</strain>
    </source>
</reference>
<dbReference type="PANTHER" id="PTHR21485:SF6">
    <property type="entry name" value="N-ACYLNEURAMINATE CYTIDYLYLTRANSFERASE-RELATED"/>
    <property type="match status" value="1"/>
</dbReference>
<protein>
    <submittedName>
        <fullName evidence="1">N-acylneuraminate cytidylyltransferase</fullName>
    </submittedName>
</protein>
<dbReference type="InterPro" id="IPR050793">
    <property type="entry name" value="CMP-NeuNAc_synthase"/>
</dbReference>
<dbReference type="Pfam" id="PF02348">
    <property type="entry name" value="CTP_transf_3"/>
    <property type="match status" value="1"/>
</dbReference>
<dbReference type="GO" id="GO:0008781">
    <property type="term" value="F:N-acylneuraminate cytidylyltransferase activity"/>
    <property type="evidence" value="ECO:0007669"/>
    <property type="project" value="TreeGrafter"/>
</dbReference>
<dbReference type="SUPFAM" id="SSF53448">
    <property type="entry name" value="Nucleotide-diphospho-sugar transferases"/>
    <property type="match status" value="1"/>
</dbReference>
<keyword evidence="1" id="KW-0548">Nucleotidyltransferase</keyword>
<organism evidence="1 2">
    <name type="scientific">Alishewanella aestuarii B11</name>
    <dbReference type="NCBI Taxonomy" id="1197174"/>
    <lineage>
        <taxon>Bacteria</taxon>
        <taxon>Pseudomonadati</taxon>
        <taxon>Pseudomonadota</taxon>
        <taxon>Gammaproteobacteria</taxon>
        <taxon>Alteromonadales</taxon>
        <taxon>Alteromonadaceae</taxon>
        <taxon>Alishewanella</taxon>
    </lineage>
</organism>